<comment type="cofactor">
    <cofactor evidence="1">
        <name>NAD(+)</name>
        <dbReference type="ChEBI" id="CHEBI:57540"/>
    </cofactor>
</comment>
<organism evidence="7 8">
    <name type="scientific">Novosphingobium soli</name>
    <dbReference type="NCBI Taxonomy" id="574956"/>
    <lineage>
        <taxon>Bacteria</taxon>
        <taxon>Pseudomonadati</taxon>
        <taxon>Pseudomonadota</taxon>
        <taxon>Alphaproteobacteria</taxon>
        <taxon>Sphingomonadales</taxon>
        <taxon>Sphingomonadaceae</taxon>
        <taxon>Novosphingobium</taxon>
    </lineage>
</organism>
<dbReference type="InterPro" id="IPR044516">
    <property type="entry name" value="UXS-like"/>
</dbReference>
<evidence type="ECO:0000313" key="7">
    <source>
        <dbReference type="EMBL" id="MFC0205846.1"/>
    </source>
</evidence>
<dbReference type="EMBL" id="JBHLWK010000020">
    <property type="protein sequence ID" value="MFC0205846.1"/>
    <property type="molecule type" value="Genomic_DNA"/>
</dbReference>
<keyword evidence="7" id="KW-0808">Transferase</keyword>
<comment type="caution">
    <text evidence="7">The sequence shown here is derived from an EMBL/GenBank/DDBJ whole genome shotgun (WGS) entry which is preliminary data.</text>
</comment>
<dbReference type="SUPFAM" id="SSF51735">
    <property type="entry name" value="NAD(P)-binding Rossmann-fold domains"/>
    <property type="match status" value="1"/>
</dbReference>
<feature type="domain" description="Spore protein YkvP/CgeB glycosyl transferase-like" evidence="6">
    <location>
        <begin position="195"/>
        <end position="341"/>
    </location>
</feature>
<dbReference type="Pfam" id="PF13524">
    <property type="entry name" value="Glyco_trans_1_2"/>
    <property type="match status" value="1"/>
</dbReference>
<dbReference type="SUPFAM" id="SSF53756">
    <property type="entry name" value="UDP-Glycosyltransferase/glycogen phosphorylase"/>
    <property type="match status" value="1"/>
</dbReference>
<dbReference type="EC" id="2.4.-.-" evidence="7"/>
<dbReference type="Gene3D" id="3.40.50.720">
    <property type="entry name" value="NAD(P)-binding Rossmann-like Domain"/>
    <property type="match status" value="1"/>
</dbReference>
<evidence type="ECO:0000256" key="2">
    <source>
        <dbReference type="ARBA" id="ARBA00022793"/>
    </source>
</evidence>
<proteinExistence type="predicted"/>
<keyword evidence="3" id="KW-0520">NAD</keyword>
<keyword evidence="7" id="KW-0328">Glycosyltransferase</keyword>
<keyword evidence="8" id="KW-1185">Reference proteome</keyword>
<sequence>MKLVVLGLSLGSSWGNGHATTFRALLAALAARGHDILFLEREVPWYAGANRDLADPDFCRLEYYRDLDHLSLWSDEIAGADAVIVGSYVPDGVEVARFVQAHARGVTAFYDIDTPVTLAKLARGDYEYLSPEVIPGFDVYLSFTGGPTLQRIEQEYGAKAARALYCSVDPEPYRPLGIAKRWDLTYLGTYSPDRQPTLERLLLEPARRRPDLRFAVAGPQYPAEIDWPANVERIEHLPPSQHAEFYSASRMALNVTRADMIAAGWSPSVRLFEAAACGTPILSDRWDGIESLFVPGEEIVLADTSEDAIAALARPSEALGEAARRRVLDAHTAAHRAGELENHLFEAMARSASAPQERSTMMIAETQPHGEPLTLVAGGAGFIGSHLCAELLARGKRVVCLDNLQTARPSNLRHLEAHPNFEFVEADIVNPLPASIVDRAARFERVYNLACAASPPQYQADPEHTMLTCVVGTDHLLRLAETSGARFLLTSTSEVYGDPEVHPQREDYRGWVNCTGPRACYDEGKRAAEAMAFDFARMGRADVRVARIFNTYGPHMHPDDGRVVSNLICQALSGREVTIYGDGSQTRSFCYVSDMVEGLIRLMESDIDGLEPINLGNPEERTVNELLDAILALIGRSATVTNLPLPVDDPRRRRPDIARAETLLGWTPRMPLSEGLARTCAWFAEEITTCECEEGMTAVSIAAE</sequence>
<dbReference type="Pfam" id="PF01370">
    <property type="entry name" value="Epimerase"/>
    <property type="match status" value="1"/>
</dbReference>
<keyword evidence="4 7" id="KW-0456">Lyase</keyword>
<accession>A0ABV6CZL6</accession>
<dbReference type="InterPro" id="IPR001509">
    <property type="entry name" value="Epimerase_deHydtase"/>
</dbReference>
<reference evidence="7 8" key="1">
    <citation type="submission" date="2024-09" db="EMBL/GenBank/DDBJ databases">
        <authorList>
            <person name="Sun Q."/>
            <person name="Mori K."/>
        </authorList>
    </citation>
    <scope>NUCLEOTIDE SEQUENCE [LARGE SCALE GENOMIC DNA]</scope>
    <source>
        <strain evidence="7 8">CCM 7706</strain>
    </source>
</reference>
<evidence type="ECO:0000259" key="6">
    <source>
        <dbReference type="Pfam" id="PF13524"/>
    </source>
</evidence>
<dbReference type="PANTHER" id="PTHR43078:SF6">
    <property type="entry name" value="UDP-GLUCURONIC ACID DECARBOXYLASE 1"/>
    <property type="match status" value="1"/>
</dbReference>
<evidence type="ECO:0000256" key="3">
    <source>
        <dbReference type="ARBA" id="ARBA00023027"/>
    </source>
</evidence>
<protein>
    <submittedName>
        <fullName evidence="7">Bifunctional glycosyltransferase/UDP-glucuronate decarboxylase</fullName>
        <ecNumber evidence="7">2.4.-.-</ecNumber>
        <ecNumber evidence="7">4.1.1.35</ecNumber>
    </submittedName>
</protein>
<evidence type="ECO:0000313" key="8">
    <source>
        <dbReference type="Proteomes" id="UP001589798"/>
    </source>
</evidence>
<dbReference type="EC" id="4.1.1.35" evidence="7"/>
<dbReference type="Proteomes" id="UP001589798">
    <property type="component" value="Unassembled WGS sequence"/>
</dbReference>
<dbReference type="Gene3D" id="3.40.50.2000">
    <property type="entry name" value="Glycogen Phosphorylase B"/>
    <property type="match status" value="1"/>
</dbReference>
<dbReference type="InterPro" id="IPR036291">
    <property type="entry name" value="NAD(P)-bd_dom_sf"/>
</dbReference>
<keyword evidence="2" id="KW-0210">Decarboxylase</keyword>
<dbReference type="PANTHER" id="PTHR43078">
    <property type="entry name" value="UDP-GLUCURONIC ACID DECARBOXYLASE-RELATED"/>
    <property type="match status" value="1"/>
</dbReference>
<feature type="domain" description="NAD-dependent epimerase/dehydratase" evidence="5">
    <location>
        <begin position="375"/>
        <end position="616"/>
    </location>
</feature>
<evidence type="ECO:0000259" key="5">
    <source>
        <dbReference type="Pfam" id="PF01370"/>
    </source>
</evidence>
<evidence type="ECO:0000256" key="1">
    <source>
        <dbReference type="ARBA" id="ARBA00001911"/>
    </source>
</evidence>
<name>A0ABV6CZL6_9SPHN</name>
<dbReference type="GO" id="GO:0048040">
    <property type="term" value="F:UDP-glucuronate decarboxylase activity"/>
    <property type="evidence" value="ECO:0007669"/>
    <property type="project" value="UniProtKB-EC"/>
</dbReference>
<dbReference type="InterPro" id="IPR055259">
    <property type="entry name" value="YkvP/CgeB_Glyco_trans-like"/>
</dbReference>
<dbReference type="CDD" id="cd05230">
    <property type="entry name" value="UGD_SDR_e"/>
    <property type="match status" value="1"/>
</dbReference>
<evidence type="ECO:0000256" key="4">
    <source>
        <dbReference type="ARBA" id="ARBA00023239"/>
    </source>
</evidence>
<gene>
    <name evidence="7" type="ORF">ACFFJC_16390</name>
</gene>
<dbReference type="RefSeq" id="WP_379488579.1">
    <property type="nucleotide sequence ID" value="NZ_JBHLWK010000020.1"/>
</dbReference>
<dbReference type="GO" id="GO:0016757">
    <property type="term" value="F:glycosyltransferase activity"/>
    <property type="evidence" value="ECO:0007669"/>
    <property type="project" value="UniProtKB-KW"/>
</dbReference>